<evidence type="ECO:0000256" key="1">
    <source>
        <dbReference type="ARBA" id="ARBA00022833"/>
    </source>
</evidence>
<name>A0ABW4FM01_9PSEU</name>
<dbReference type="SUPFAM" id="SSF102588">
    <property type="entry name" value="LmbE-like"/>
    <property type="match status" value="1"/>
</dbReference>
<evidence type="ECO:0000313" key="2">
    <source>
        <dbReference type="EMBL" id="MFD1531383.1"/>
    </source>
</evidence>
<accession>A0ABW4FM01</accession>
<reference evidence="3" key="1">
    <citation type="journal article" date="2019" name="Int. J. Syst. Evol. Microbiol.">
        <title>The Global Catalogue of Microorganisms (GCM) 10K type strain sequencing project: providing services to taxonomists for standard genome sequencing and annotation.</title>
        <authorList>
            <consortium name="The Broad Institute Genomics Platform"/>
            <consortium name="The Broad Institute Genome Sequencing Center for Infectious Disease"/>
            <person name="Wu L."/>
            <person name="Ma J."/>
        </authorList>
    </citation>
    <scope>NUCLEOTIDE SEQUENCE [LARGE SCALE GENOMIC DNA]</scope>
    <source>
        <strain evidence="3">JCM 12165</strain>
    </source>
</reference>
<sequence>MASAVGADGPSVVVVSAHAADFVWRSGGAIARAAEDGGSVTVLCLSYGERGESAALWKDEGATLESVKAARQEEAAAAADVLGADVVFFDAGDYPLRPTDELVDGIVAQFRRLQPTLLLTHAERDPYNLDHALTHEIVLRARMVAQAAGLPDRSTPPLGAAQVMAFEPHQPEQCGFVPNRFLDITAVFERKQAAMKCMGAAQGHLIDYYEDLAVRRGVQARRNGAPGSVIHAEAFQQVFPTVGATLW</sequence>
<proteinExistence type="predicted"/>
<keyword evidence="1" id="KW-0862">Zinc</keyword>
<evidence type="ECO:0000313" key="3">
    <source>
        <dbReference type="Proteomes" id="UP001597145"/>
    </source>
</evidence>
<organism evidence="2 3">
    <name type="scientific">Pseudonocardia aurantiaca</name>
    <dbReference type="NCBI Taxonomy" id="75290"/>
    <lineage>
        <taxon>Bacteria</taxon>
        <taxon>Bacillati</taxon>
        <taxon>Actinomycetota</taxon>
        <taxon>Actinomycetes</taxon>
        <taxon>Pseudonocardiales</taxon>
        <taxon>Pseudonocardiaceae</taxon>
        <taxon>Pseudonocardia</taxon>
    </lineage>
</organism>
<keyword evidence="3" id="KW-1185">Reference proteome</keyword>
<dbReference type="InterPro" id="IPR024078">
    <property type="entry name" value="LmbE-like_dom_sf"/>
</dbReference>
<dbReference type="Proteomes" id="UP001597145">
    <property type="component" value="Unassembled WGS sequence"/>
</dbReference>
<comment type="caution">
    <text evidence="2">The sequence shown here is derived from an EMBL/GenBank/DDBJ whole genome shotgun (WGS) entry which is preliminary data.</text>
</comment>
<gene>
    <name evidence="2" type="ORF">ACFSCY_18245</name>
</gene>
<protein>
    <submittedName>
        <fullName evidence="2">PIG-L deacetylase family protein</fullName>
    </submittedName>
</protein>
<dbReference type="Gene3D" id="3.40.50.10320">
    <property type="entry name" value="LmbE-like"/>
    <property type="match status" value="1"/>
</dbReference>
<dbReference type="InterPro" id="IPR003737">
    <property type="entry name" value="GlcNAc_PI_deacetylase-related"/>
</dbReference>
<dbReference type="PANTHER" id="PTHR12993:SF29">
    <property type="entry name" value="BLR3841 PROTEIN"/>
    <property type="match status" value="1"/>
</dbReference>
<dbReference type="PANTHER" id="PTHR12993">
    <property type="entry name" value="N-ACETYLGLUCOSAMINYL-PHOSPHATIDYLINOSITOL DE-N-ACETYLASE-RELATED"/>
    <property type="match status" value="1"/>
</dbReference>
<dbReference type="Pfam" id="PF02585">
    <property type="entry name" value="PIG-L"/>
    <property type="match status" value="1"/>
</dbReference>
<dbReference type="RefSeq" id="WP_343983683.1">
    <property type="nucleotide sequence ID" value="NZ_BAAAJG010000016.1"/>
</dbReference>
<dbReference type="EMBL" id="JBHUCP010000011">
    <property type="protein sequence ID" value="MFD1531383.1"/>
    <property type="molecule type" value="Genomic_DNA"/>
</dbReference>